<dbReference type="InterPro" id="IPR013096">
    <property type="entry name" value="Cupin_2"/>
</dbReference>
<proteinExistence type="predicted"/>
<dbReference type="CDD" id="cd06981">
    <property type="entry name" value="cupin_reut_a1446"/>
    <property type="match status" value="1"/>
</dbReference>
<dbReference type="InterPro" id="IPR014710">
    <property type="entry name" value="RmlC-like_jellyroll"/>
</dbReference>
<gene>
    <name evidence="2" type="ORF">MNBD_GAMMA05-1684</name>
</gene>
<dbReference type="AlphaFoldDB" id="A0A3B0XG46"/>
<reference evidence="2" key="1">
    <citation type="submission" date="2018-06" db="EMBL/GenBank/DDBJ databases">
        <authorList>
            <person name="Zhirakovskaya E."/>
        </authorList>
    </citation>
    <scope>NUCLEOTIDE SEQUENCE</scope>
</reference>
<dbReference type="Gene3D" id="2.60.120.10">
    <property type="entry name" value="Jelly Rolls"/>
    <property type="match status" value="1"/>
</dbReference>
<name>A0A3B0XG46_9ZZZZ</name>
<accession>A0A3B0XG46</accession>
<feature type="domain" description="Cupin type-2" evidence="1">
    <location>
        <begin position="52"/>
        <end position="107"/>
    </location>
</feature>
<sequence length="109" mass="12430">MDLNHTIGNIFDSIPDVFENEIVDCLVQNEQLKIERIVSKGHTSPASGWYDQELNEWVIVIQGEAILVFEDGSEVVLTAGDHLSIPAHTKHRVKWTDFKQETVWIAVHH</sequence>
<protein>
    <recommendedName>
        <fullName evidence="1">Cupin type-2 domain-containing protein</fullName>
    </recommendedName>
</protein>
<organism evidence="2">
    <name type="scientific">hydrothermal vent metagenome</name>
    <dbReference type="NCBI Taxonomy" id="652676"/>
    <lineage>
        <taxon>unclassified sequences</taxon>
        <taxon>metagenomes</taxon>
        <taxon>ecological metagenomes</taxon>
    </lineage>
</organism>
<dbReference type="Pfam" id="PF07883">
    <property type="entry name" value="Cupin_2"/>
    <property type="match status" value="1"/>
</dbReference>
<dbReference type="SUPFAM" id="SSF51182">
    <property type="entry name" value="RmlC-like cupins"/>
    <property type="match status" value="1"/>
</dbReference>
<evidence type="ECO:0000313" key="2">
    <source>
        <dbReference type="EMBL" id="VAW54974.1"/>
    </source>
</evidence>
<evidence type="ECO:0000259" key="1">
    <source>
        <dbReference type="Pfam" id="PF07883"/>
    </source>
</evidence>
<dbReference type="EMBL" id="UOFE01000045">
    <property type="protein sequence ID" value="VAW54974.1"/>
    <property type="molecule type" value="Genomic_DNA"/>
</dbReference>
<dbReference type="InterPro" id="IPR011051">
    <property type="entry name" value="RmlC_Cupin_sf"/>
</dbReference>